<evidence type="ECO:0000256" key="1">
    <source>
        <dbReference type="SAM" id="SignalP"/>
    </source>
</evidence>
<keyword evidence="3" id="KW-1185">Reference proteome</keyword>
<dbReference type="EMBL" id="CP009621">
    <property type="protein sequence ID" value="AKD01982.1"/>
    <property type="molecule type" value="Genomic_DNA"/>
</dbReference>
<dbReference type="KEGG" id="pko:PKOR_01015"/>
<protein>
    <recommendedName>
        <fullName evidence="4">DUF4369 domain-containing protein</fullName>
    </recommendedName>
</protein>
<name>A0A0E3UUR7_9BACT</name>
<evidence type="ECO:0008006" key="4">
    <source>
        <dbReference type="Google" id="ProtNLM"/>
    </source>
</evidence>
<dbReference type="STRING" id="400092.PKOR_01015"/>
<evidence type="ECO:0000313" key="3">
    <source>
        <dbReference type="Proteomes" id="UP000033109"/>
    </source>
</evidence>
<feature type="signal peptide" evidence="1">
    <location>
        <begin position="1"/>
        <end position="30"/>
    </location>
</feature>
<sequence>MRSTFNPLSNPMKRIYTTLLFFLLFTSAFAQQDFRKGYIIQNGDTLRGFVDYRGDRRSARVTSFKPTLESQEHNFGPDAISGYGFEVENKLFESKSIPATSPDTQTHALFLNTLVKGHASIYYYRDAQDVEHYYLSMNDGALVELLEQEYRRQDPETGKNYKVVNKIFINTLANAFSACSSLSEARFKQLRLSANSLTDIALAYNQCVDPASLVHEQEKRKMKVIVGPVAAITSSTCLVLK</sequence>
<feature type="chain" id="PRO_5002413611" description="DUF4369 domain-containing protein" evidence="1">
    <location>
        <begin position="31"/>
        <end position="241"/>
    </location>
</feature>
<gene>
    <name evidence="2" type="ORF">PKOR_01015</name>
</gene>
<dbReference type="PATRIC" id="fig|400092.3.peg.231"/>
<organism evidence="2 3">
    <name type="scientific">Pontibacter korlensis</name>
    <dbReference type="NCBI Taxonomy" id="400092"/>
    <lineage>
        <taxon>Bacteria</taxon>
        <taxon>Pseudomonadati</taxon>
        <taxon>Bacteroidota</taxon>
        <taxon>Cytophagia</taxon>
        <taxon>Cytophagales</taxon>
        <taxon>Hymenobacteraceae</taxon>
        <taxon>Pontibacter</taxon>
    </lineage>
</organism>
<reference evidence="2 3" key="1">
    <citation type="journal article" date="2015" name="Sci. Rep.">
        <title>Unraveling adaptation of Pontibacter korlensis to radiation and infertility in desert through complete genome and comparative transcriptomic analysis.</title>
        <authorList>
            <person name="Dai J."/>
            <person name="Dai W."/>
            <person name="Qiu C."/>
            <person name="Yang Z."/>
            <person name="Zhang Y."/>
            <person name="Zhou M."/>
            <person name="Zhang L."/>
            <person name="Fang C."/>
            <person name="Gao Q."/>
            <person name="Yang Q."/>
            <person name="Li X."/>
            <person name="Wang Z."/>
            <person name="Wang Z."/>
            <person name="Jia Z."/>
            <person name="Chen X."/>
        </authorList>
    </citation>
    <scope>NUCLEOTIDE SEQUENCE [LARGE SCALE GENOMIC DNA]</scope>
    <source>
        <strain evidence="2 3">X14-1T</strain>
    </source>
</reference>
<proteinExistence type="predicted"/>
<dbReference type="AlphaFoldDB" id="A0A0E3UUR7"/>
<keyword evidence="1" id="KW-0732">Signal</keyword>
<accession>A0A0E3UUR7</accession>
<dbReference type="HOGENOM" id="CLU_1151008_0_0_10"/>
<evidence type="ECO:0000313" key="2">
    <source>
        <dbReference type="EMBL" id="AKD01982.1"/>
    </source>
</evidence>
<dbReference type="Proteomes" id="UP000033109">
    <property type="component" value="Chromosome"/>
</dbReference>